<name>A0A1M6JXD3_9FIRM</name>
<evidence type="ECO:0000313" key="3">
    <source>
        <dbReference type="Proteomes" id="UP000184536"/>
    </source>
</evidence>
<gene>
    <name evidence="2" type="ORF">SAMN02745975_02251</name>
</gene>
<sequence length="406" mass="46537">MELVYKRDSVYEVLNDILDKQAIRTVYQPIIDLTNGSILGYEALSRGPRGSVLESPGFLFETADKYNRLWELELLCRTKALENAYNLPKAKLIFINVNPEVIKDPRYKKGMTKEYIERYGINPTKIIFEITEKTAVSDYKSFRKALDNYISQGYKIALDDTGAGYSGLRLLAETHPQYIKIDMELVRDIDKDIIKQELMKTFCEFAKIANMKLIAEGIETTNELNTLIDIGVAYGQGYLIHKPAEGFVEPAAGIICSIQQRYHQKKLFLEKQSFEINIGQITRFDDSLPVNSTLFDVYEKFKAEEHLQGIVITDHEVPIGLVMRQKLDIYIASNQAVQQWQGVPIDRIMEQNPLILERSIDIKATCRKAIARREENIYDYIIVVENGKFYGVVPIGILLNTINELK</sequence>
<dbReference type="SUPFAM" id="SSF54631">
    <property type="entry name" value="CBS-domain pair"/>
    <property type="match status" value="1"/>
</dbReference>
<proteinExistence type="predicted"/>
<dbReference type="STRING" id="1121919.SAMN02745975_02251"/>
<feature type="domain" description="EAL" evidence="1">
    <location>
        <begin position="7"/>
        <end position="257"/>
    </location>
</feature>
<accession>A0A1M6JXD3</accession>
<dbReference type="EMBL" id="FQZV01000028">
    <property type="protein sequence ID" value="SHJ51340.1"/>
    <property type="molecule type" value="Genomic_DNA"/>
</dbReference>
<dbReference type="Gene3D" id="3.20.20.450">
    <property type="entry name" value="EAL domain"/>
    <property type="match status" value="1"/>
</dbReference>
<dbReference type="InterPro" id="IPR001633">
    <property type="entry name" value="EAL_dom"/>
</dbReference>
<protein>
    <submittedName>
        <fullName evidence="2">EAL domain, c-di-GMP-specific phosphodiesterase class I (Or its enzymatically inactive variant)</fullName>
    </submittedName>
</protein>
<dbReference type="AlphaFoldDB" id="A0A1M6JXD3"/>
<dbReference type="PANTHER" id="PTHR33121:SF76">
    <property type="entry name" value="SIGNALING PROTEIN"/>
    <property type="match status" value="1"/>
</dbReference>
<dbReference type="InterPro" id="IPR046342">
    <property type="entry name" value="CBS_dom_sf"/>
</dbReference>
<evidence type="ECO:0000259" key="1">
    <source>
        <dbReference type="PROSITE" id="PS50883"/>
    </source>
</evidence>
<keyword evidence="3" id="KW-1185">Reference proteome</keyword>
<dbReference type="CDD" id="cd01948">
    <property type="entry name" value="EAL"/>
    <property type="match status" value="1"/>
</dbReference>
<dbReference type="Proteomes" id="UP000184536">
    <property type="component" value="Unassembled WGS sequence"/>
</dbReference>
<organism evidence="2 3">
    <name type="scientific">Geosporobacter subterraneus DSM 17957</name>
    <dbReference type="NCBI Taxonomy" id="1121919"/>
    <lineage>
        <taxon>Bacteria</taxon>
        <taxon>Bacillati</taxon>
        <taxon>Bacillota</taxon>
        <taxon>Clostridia</taxon>
        <taxon>Peptostreptococcales</taxon>
        <taxon>Thermotaleaceae</taxon>
        <taxon>Geosporobacter</taxon>
    </lineage>
</organism>
<dbReference type="InterPro" id="IPR050706">
    <property type="entry name" value="Cyclic-di-GMP_PDE-like"/>
</dbReference>
<dbReference type="InterPro" id="IPR035919">
    <property type="entry name" value="EAL_sf"/>
</dbReference>
<dbReference type="SMART" id="SM00052">
    <property type="entry name" value="EAL"/>
    <property type="match status" value="1"/>
</dbReference>
<dbReference type="PANTHER" id="PTHR33121">
    <property type="entry name" value="CYCLIC DI-GMP PHOSPHODIESTERASE PDEF"/>
    <property type="match status" value="1"/>
</dbReference>
<dbReference type="SUPFAM" id="SSF141868">
    <property type="entry name" value="EAL domain-like"/>
    <property type="match status" value="1"/>
</dbReference>
<dbReference type="PROSITE" id="PS50883">
    <property type="entry name" value="EAL"/>
    <property type="match status" value="1"/>
</dbReference>
<dbReference type="RefSeq" id="WP_190014422.1">
    <property type="nucleotide sequence ID" value="NZ_FQZV01000028.1"/>
</dbReference>
<dbReference type="Pfam" id="PF00563">
    <property type="entry name" value="EAL"/>
    <property type="match status" value="1"/>
</dbReference>
<evidence type="ECO:0000313" key="2">
    <source>
        <dbReference type="EMBL" id="SHJ51340.1"/>
    </source>
</evidence>
<dbReference type="Gene3D" id="3.10.580.10">
    <property type="entry name" value="CBS-domain"/>
    <property type="match status" value="1"/>
</dbReference>
<reference evidence="3" key="1">
    <citation type="submission" date="2016-11" db="EMBL/GenBank/DDBJ databases">
        <authorList>
            <person name="Varghese N."/>
            <person name="Submissions S."/>
        </authorList>
    </citation>
    <scope>NUCLEOTIDE SEQUENCE [LARGE SCALE GENOMIC DNA]</scope>
    <source>
        <strain evidence="3">DSM 17957</strain>
    </source>
</reference>
<dbReference type="GO" id="GO:0071111">
    <property type="term" value="F:cyclic-guanylate-specific phosphodiesterase activity"/>
    <property type="evidence" value="ECO:0007669"/>
    <property type="project" value="InterPro"/>
</dbReference>